<dbReference type="AlphaFoldDB" id="A0AAU7F3W7"/>
<proteinExistence type="predicted"/>
<gene>
    <name evidence="1" type="ORF">ABHN08_11055</name>
</gene>
<sequence length="66" mass="7060">MEELQESIKVAGDADYPDQVRRTEAVAAALILIAHKASGADATNLSVEMSRLSTYADQIQAALNVQ</sequence>
<evidence type="ECO:0000313" key="1">
    <source>
        <dbReference type="EMBL" id="XBL98467.1"/>
    </source>
</evidence>
<name>A0AAU7F3W7_9PSED</name>
<protein>
    <submittedName>
        <fullName evidence="1">Uncharacterized protein</fullName>
    </submittedName>
</protein>
<dbReference type="EMBL" id="CP157354">
    <property type="protein sequence ID" value="XBL98467.1"/>
    <property type="molecule type" value="Genomic_DNA"/>
</dbReference>
<organism evidence="1">
    <name type="scientific">Pseudomonas iranensis</name>
    <dbReference type="NCBI Taxonomy" id="2745503"/>
    <lineage>
        <taxon>Bacteria</taxon>
        <taxon>Pseudomonadati</taxon>
        <taxon>Pseudomonadota</taxon>
        <taxon>Gammaproteobacteria</taxon>
        <taxon>Pseudomonadales</taxon>
        <taxon>Pseudomonadaceae</taxon>
        <taxon>Pseudomonas</taxon>
    </lineage>
</organism>
<accession>A0AAU7F3W7</accession>
<reference evidence="1" key="1">
    <citation type="submission" date="2024-05" db="EMBL/GenBank/DDBJ databases">
        <title>Draft genome sequence of Pseudomonas iranensis M7D1.</title>
        <authorList>
            <person name="Miller S.L."/>
            <person name="Nsubuga A."/>
            <person name="Lu N."/>
            <person name="King J."/>
            <person name="Shears P."/>
            <person name="Lawson P.A."/>
        </authorList>
    </citation>
    <scope>NUCLEOTIDE SEQUENCE</scope>
    <source>
        <strain evidence="1">M7D1</strain>
    </source>
</reference>